<dbReference type="PROSITE" id="PS50887">
    <property type="entry name" value="GGDEF"/>
    <property type="match status" value="1"/>
</dbReference>
<dbReference type="InterPro" id="IPR043128">
    <property type="entry name" value="Rev_trsase/Diguanyl_cyclase"/>
</dbReference>
<dbReference type="PROSITE" id="PS50112">
    <property type="entry name" value="PAS"/>
    <property type="match status" value="1"/>
</dbReference>
<dbReference type="NCBIfam" id="TIGR00229">
    <property type="entry name" value="sensory_box"/>
    <property type="match status" value="1"/>
</dbReference>
<dbReference type="Gene3D" id="3.30.70.270">
    <property type="match status" value="1"/>
</dbReference>
<dbReference type="SUPFAM" id="SSF55073">
    <property type="entry name" value="Nucleotide cyclase"/>
    <property type="match status" value="1"/>
</dbReference>
<evidence type="ECO:0000259" key="3">
    <source>
        <dbReference type="PROSITE" id="PS50887"/>
    </source>
</evidence>
<comment type="caution">
    <text evidence="4">The sequence shown here is derived from an EMBL/GenBank/DDBJ whole genome shotgun (WGS) entry which is preliminary data.</text>
</comment>
<dbReference type="PANTHER" id="PTHR45138">
    <property type="entry name" value="REGULATORY COMPONENTS OF SENSORY TRANSDUCTION SYSTEM"/>
    <property type="match status" value="1"/>
</dbReference>
<dbReference type="AlphaFoldDB" id="A0A9W6GI98"/>
<dbReference type="CDD" id="cd00130">
    <property type="entry name" value="PAS"/>
    <property type="match status" value="1"/>
</dbReference>
<keyword evidence="5" id="KW-1185">Reference proteome</keyword>
<gene>
    <name evidence="4" type="ORF">PM10SUCC1_01430</name>
</gene>
<dbReference type="InterPro" id="IPR035965">
    <property type="entry name" value="PAS-like_dom_sf"/>
</dbReference>
<dbReference type="GO" id="GO:0052621">
    <property type="term" value="F:diguanylate cyclase activity"/>
    <property type="evidence" value="ECO:0007669"/>
    <property type="project" value="TreeGrafter"/>
</dbReference>
<dbReference type="Proteomes" id="UP001144471">
    <property type="component" value="Unassembled WGS sequence"/>
</dbReference>
<dbReference type="SUPFAM" id="SSF55785">
    <property type="entry name" value="PYP-like sensor domain (PAS domain)"/>
    <property type="match status" value="1"/>
</dbReference>
<dbReference type="InterPro" id="IPR050469">
    <property type="entry name" value="Diguanylate_Cyclase"/>
</dbReference>
<name>A0A9W6GI98_9FUSO</name>
<evidence type="ECO:0000259" key="2">
    <source>
        <dbReference type="PROSITE" id="PS50113"/>
    </source>
</evidence>
<dbReference type="InterPro" id="IPR000014">
    <property type="entry name" value="PAS"/>
</dbReference>
<evidence type="ECO:0000259" key="1">
    <source>
        <dbReference type="PROSITE" id="PS50112"/>
    </source>
</evidence>
<dbReference type="InterPro" id="IPR029787">
    <property type="entry name" value="Nucleotide_cyclase"/>
</dbReference>
<dbReference type="InterPro" id="IPR000160">
    <property type="entry name" value="GGDEF_dom"/>
</dbReference>
<feature type="domain" description="GGDEF" evidence="3">
    <location>
        <begin position="168"/>
        <end position="301"/>
    </location>
</feature>
<sequence>MIKYIKRSNEGSTSEDVSPTLLDLSLDGIYIENNRGEILECNPSGHEMFGYTKEEMLNLTIRDLVPEEFAKELPEIIPDNMATGDVYVERVNRKKDGEIFPTEINSKYIYIDGKKRLIVFVRDISTRKKMEDELKEMSRRDELTKVYNRRYIMKKLEDEIIRSKLENCPLSIALLDIDNFKKVNDTFGHLFGDEVLIRFSNVIRKNLRKTDYLGRIGGEEFIIIFSNAVLDDGYNILFRVKEKMNSIFWEKEKLSVTFSAGLFEVDHGEEEYSCKNVIKLIDNLMYRAKKCGKNCIITPSDGSLEGS</sequence>
<dbReference type="EMBL" id="BSDY01000001">
    <property type="protein sequence ID" value="GLI54628.1"/>
    <property type="molecule type" value="Genomic_DNA"/>
</dbReference>
<dbReference type="InterPro" id="IPR000700">
    <property type="entry name" value="PAS-assoc_C"/>
</dbReference>
<feature type="domain" description="PAC" evidence="2">
    <location>
        <begin position="82"/>
        <end position="136"/>
    </location>
</feature>
<organism evidence="4 5">
    <name type="scientific">Propionigenium maris DSM 9537</name>
    <dbReference type="NCBI Taxonomy" id="1123000"/>
    <lineage>
        <taxon>Bacteria</taxon>
        <taxon>Fusobacteriati</taxon>
        <taxon>Fusobacteriota</taxon>
        <taxon>Fusobacteriia</taxon>
        <taxon>Fusobacteriales</taxon>
        <taxon>Fusobacteriaceae</taxon>
        <taxon>Propionigenium</taxon>
    </lineage>
</organism>
<proteinExistence type="predicted"/>
<feature type="domain" description="PAS" evidence="1">
    <location>
        <begin position="14"/>
        <end position="84"/>
    </location>
</feature>
<evidence type="ECO:0000313" key="5">
    <source>
        <dbReference type="Proteomes" id="UP001144471"/>
    </source>
</evidence>
<dbReference type="Pfam" id="PF00990">
    <property type="entry name" value="GGDEF"/>
    <property type="match status" value="1"/>
</dbReference>
<dbReference type="RefSeq" id="WP_281832413.1">
    <property type="nucleotide sequence ID" value="NZ_BSDY01000001.1"/>
</dbReference>
<dbReference type="Pfam" id="PF13426">
    <property type="entry name" value="PAS_9"/>
    <property type="match status" value="1"/>
</dbReference>
<evidence type="ECO:0000313" key="4">
    <source>
        <dbReference type="EMBL" id="GLI54628.1"/>
    </source>
</evidence>
<evidence type="ECO:0008006" key="6">
    <source>
        <dbReference type="Google" id="ProtNLM"/>
    </source>
</evidence>
<dbReference type="Gene3D" id="3.30.450.20">
    <property type="entry name" value="PAS domain"/>
    <property type="match status" value="1"/>
</dbReference>
<dbReference type="FunFam" id="3.30.70.270:FF:000001">
    <property type="entry name" value="Diguanylate cyclase domain protein"/>
    <property type="match status" value="1"/>
</dbReference>
<dbReference type="SMART" id="SM00091">
    <property type="entry name" value="PAS"/>
    <property type="match status" value="1"/>
</dbReference>
<reference evidence="4" key="1">
    <citation type="submission" date="2022-12" db="EMBL/GenBank/DDBJ databases">
        <title>Reference genome sequencing for broad-spectrum identification of bacterial and archaeal isolates by mass spectrometry.</title>
        <authorList>
            <person name="Sekiguchi Y."/>
            <person name="Tourlousse D.M."/>
        </authorList>
    </citation>
    <scope>NUCLEOTIDE SEQUENCE</scope>
    <source>
        <strain evidence="4">10succ1</strain>
    </source>
</reference>
<protein>
    <recommendedName>
        <fullName evidence="6">PAS domain S-box-containing protein/diguanylate cyclase (GGDEF) domain-containing protein</fullName>
    </recommendedName>
</protein>
<dbReference type="PROSITE" id="PS50113">
    <property type="entry name" value="PAC"/>
    <property type="match status" value="1"/>
</dbReference>
<dbReference type="SMART" id="SM00267">
    <property type="entry name" value="GGDEF"/>
    <property type="match status" value="1"/>
</dbReference>
<dbReference type="PANTHER" id="PTHR45138:SF9">
    <property type="entry name" value="DIGUANYLATE CYCLASE DGCM-RELATED"/>
    <property type="match status" value="1"/>
</dbReference>
<dbReference type="NCBIfam" id="TIGR00254">
    <property type="entry name" value="GGDEF"/>
    <property type="match status" value="1"/>
</dbReference>
<accession>A0A9W6GI98</accession>
<dbReference type="CDD" id="cd01949">
    <property type="entry name" value="GGDEF"/>
    <property type="match status" value="1"/>
</dbReference>